<evidence type="ECO:0000313" key="2">
    <source>
        <dbReference type="EMBL" id="EPQ52651.1"/>
    </source>
</evidence>
<dbReference type="GeneID" id="19306442"/>
<feature type="chain" id="PRO_5004543845" evidence="1">
    <location>
        <begin position="19"/>
        <end position="491"/>
    </location>
</feature>
<organism evidence="2 3">
    <name type="scientific">Gloeophyllum trabeum (strain ATCC 11539 / FP-39264 / Madison 617)</name>
    <name type="common">Brown rot fungus</name>
    <dbReference type="NCBI Taxonomy" id="670483"/>
    <lineage>
        <taxon>Eukaryota</taxon>
        <taxon>Fungi</taxon>
        <taxon>Dikarya</taxon>
        <taxon>Basidiomycota</taxon>
        <taxon>Agaricomycotina</taxon>
        <taxon>Agaricomycetes</taxon>
        <taxon>Gloeophyllales</taxon>
        <taxon>Gloeophyllaceae</taxon>
        <taxon>Gloeophyllum</taxon>
    </lineage>
</organism>
<dbReference type="Gene3D" id="3.20.20.80">
    <property type="entry name" value="Glycosidases"/>
    <property type="match status" value="1"/>
</dbReference>
<keyword evidence="1" id="KW-0732">Signal</keyword>
<gene>
    <name evidence="2" type="ORF">GLOTRDRAFT_46535</name>
</gene>
<evidence type="ECO:0000313" key="3">
    <source>
        <dbReference type="Proteomes" id="UP000030669"/>
    </source>
</evidence>
<dbReference type="InterPro" id="IPR005197">
    <property type="entry name" value="Glyco_hydro_71"/>
</dbReference>
<reference evidence="2 3" key="1">
    <citation type="journal article" date="2012" name="Science">
        <title>The Paleozoic origin of enzymatic lignin decomposition reconstructed from 31 fungal genomes.</title>
        <authorList>
            <person name="Floudas D."/>
            <person name="Binder M."/>
            <person name="Riley R."/>
            <person name="Barry K."/>
            <person name="Blanchette R.A."/>
            <person name="Henrissat B."/>
            <person name="Martinez A.T."/>
            <person name="Otillar R."/>
            <person name="Spatafora J.W."/>
            <person name="Yadav J.S."/>
            <person name="Aerts A."/>
            <person name="Benoit I."/>
            <person name="Boyd A."/>
            <person name="Carlson A."/>
            <person name="Copeland A."/>
            <person name="Coutinho P.M."/>
            <person name="de Vries R.P."/>
            <person name="Ferreira P."/>
            <person name="Findley K."/>
            <person name="Foster B."/>
            <person name="Gaskell J."/>
            <person name="Glotzer D."/>
            <person name="Gorecki P."/>
            <person name="Heitman J."/>
            <person name="Hesse C."/>
            <person name="Hori C."/>
            <person name="Igarashi K."/>
            <person name="Jurgens J.A."/>
            <person name="Kallen N."/>
            <person name="Kersten P."/>
            <person name="Kohler A."/>
            <person name="Kuees U."/>
            <person name="Kumar T.K.A."/>
            <person name="Kuo A."/>
            <person name="LaButti K."/>
            <person name="Larrondo L.F."/>
            <person name="Lindquist E."/>
            <person name="Ling A."/>
            <person name="Lombard V."/>
            <person name="Lucas S."/>
            <person name="Lundell T."/>
            <person name="Martin R."/>
            <person name="McLaughlin D.J."/>
            <person name="Morgenstern I."/>
            <person name="Morin E."/>
            <person name="Murat C."/>
            <person name="Nagy L.G."/>
            <person name="Nolan M."/>
            <person name="Ohm R.A."/>
            <person name="Patyshakuliyeva A."/>
            <person name="Rokas A."/>
            <person name="Ruiz-Duenas F.J."/>
            <person name="Sabat G."/>
            <person name="Salamov A."/>
            <person name="Samejima M."/>
            <person name="Schmutz J."/>
            <person name="Slot J.C."/>
            <person name="St John F."/>
            <person name="Stenlid J."/>
            <person name="Sun H."/>
            <person name="Sun S."/>
            <person name="Syed K."/>
            <person name="Tsang A."/>
            <person name="Wiebenga A."/>
            <person name="Young D."/>
            <person name="Pisabarro A."/>
            <person name="Eastwood D.C."/>
            <person name="Martin F."/>
            <person name="Cullen D."/>
            <person name="Grigoriev I.V."/>
            <person name="Hibbett D.S."/>
        </authorList>
    </citation>
    <scope>NUCLEOTIDE SEQUENCE [LARGE SCALE GENOMIC DNA]</scope>
    <source>
        <strain evidence="2 3">ATCC 11539</strain>
    </source>
</reference>
<dbReference type="Proteomes" id="UP000030669">
    <property type="component" value="Unassembled WGS sequence"/>
</dbReference>
<keyword evidence="2" id="KW-0378">Hydrolase</keyword>
<protein>
    <submittedName>
        <fullName evidence="2">Glycoside hydrolase</fullName>
    </submittedName>
</protein>
<name>S7PYC9_GLOTA</name>
<dbReference type="EMBL" id="KB469307">
    <property type="protein sequence ID" value="EPQ52651.1"/>
    <property type="molecule type" value="Genomic_DNA"/>
</dbReference>
<dbReference type="OMA" id="KPYIKAY"/>
<dbReference type="OrthoDB" id="3257981at2759"/>
<keyword evidence="3" id="KW-1185">Reference proteome</keyword>
<feature type="signal peptide" evidence="1">
    <location>
        <begin position="1"/>
        <end position="18"/>
    </location>
</feature>
<dbReference type="AlphaFoldDB" id="S7PYC9"/>
<proteinExistence type="predicted"/>
<dbReference type="KEGG" id="gtr:GLOTRDRAFT_46535"/>
<dbReference type="CDD" id="cd11577">
    <property type="entry name" value="GH71"/>
    <property type="match status" value="1"/>
</dbReference>
<dbReference type="eggNOG" id="ENOG502RTMK">
    <property type="taxonomic scope" value="Eukaryota"/>
</dbReference>
<evidence type="ECO:0000256" key="1">
    <source>
        <dbReference type="SAM" id="SignalP"/>
    </source>
</evidence>
<accession>S7PYC9</accession>
<dbReference type="RefSeq" id="XP_007868681.1">
    <property type="nucleotide sequence ID" value="XM_007870490.1"/>
</dbReference>
<dbReference type="GO" id="GO:0051118">
    <property type="term" value="F:glucan endo-1,3-alpha-glucosidase activity"/>
    <property type="evidence" value="ECO:0007669"/>
    <property type="project" value="InterPro"/>
</dbReference>
<dbReference type="HOGENOM" id="CLU_019141_4_0_1"/>
<dbReference type="Pfam" id="PF03659">
    <property type="entry name" value="Glyco_hydro_71"/>
    <property type="match status" value="1"/>
</dbReference>
<sequence>MRFTIALGLPALFTLGGALSVPSDFAATKLKRQTPSNTTTTKSVVAHHIVGNTYPYTVSNWASDIALASAHGIDGFALNIGPDSWQSARVADAYTAAKNAGPSFKLFISFDMSVLPCTTAANAAALRNYITTYANHPNQLKYNGGVFASTFAGESCTFGQSSVALGWQTQFVQMLNGNNTVYFVPSFFIDPATFKNYNNSFNGQFNWNSGWPISLTTSVANSQLSSAGTSLNNLSTAGQNILKGYIGSTSIDTNYVNNLKAMPSNGKSRAYMAAVSPWFFTHYSPQTYNKNFVYDGDWHLYPTRWQNLVSIRNQVDLVQIVTWNDYGESHYIGPIGGAQPNSQAWVNGFDHQGNRWLYMTQYFATAYKTGSYPAITKDQIFLWARPHTRNATSSDSVGKPTNYELDQDQLWAVVFTTAAANVTLSTSAAKNQTFSVPAGLSKLNMPLTVGGYMQGSIMRNGKSVVSLKPSGYTFTATPSSYNYNAFVAYST</sequence>